<dbReference type="RefSeq" id="WP_144956551.1">
    <property type="nucleotide sequence ID" value="NZ_VMQV01000159.1"/>
</dbReference>
<dbReference type="EMBL" id="VMQU01000170">
    <property type="protein sequence ID" value="TVS78413.1"/>
    <property type="molecule type" value="Genomic_DNA"/>
</dbReference>
<gene>
    <name evidence="2" type="ORF">FPZ47_24910</name>
</gene>
<reference evidence="2 3" key="1">
    <citation type="submission" date="2019-07" db="EMBL/GenBank/DDBJ databases">
        <title>New Mycobacterium species.</title>
        <authorList>
            <person name="Tortoli E."/>
            <person name="Ghielmetti G."/>
            <person name="Friedel U."/>
            <person name="Trovato A."/>
        </authorList>
    </citation>
    <scope>NUCLEOTIDE SEQUENCE [LARGE SCALE GENOMIC DNA]</scope>
    <source>
        <strain evidence="2 3">16-83</strain>
    </source>
</reference>
<sequence>MNDSEFQVAVGAAAQDAVWQTQHPVTYDLAGDDPRRAQYLREYQESVGRRVLAAIKTLRPRTSIWEHQEAPAAPLKGMRAPGANPSTPCRPTPPSRSPAGESYRRYDTPKPSQPVHPQ</sequence>
<protein>
    <submittedName>
        <fullName evidence="2">Uncharacterized protein</fullName>
    </submittedName>
</protein>
<proteinExistence type="predicted"/>
<dbReference type="Proteomes" id="UP000320513">
    <property type="component" value="Unassembled WGS sequence"/>
</dbReference>
<dbReference type="AlphaFoldDB" id="A0A557WYQ8"/>
<name>A0A557WYQ8_9MYCO</name>
<organism evidence="2 3">
    <name type="scientific">Mycobacterium helveticum</name>
    <dbReference type="NCBI Taxonomy" id="2592811"/>
    <lineage>
        <taxon>Bacteria</taxon>
        <taxon>Bacillati</taxon>
        <taxon>Actinomycetota</taxon>
        <taxon>Actinomycetes</taxon>
        <taxon>Mycobacteriales</taxon>
        <taxon>Mycobacteriaceae</taxon>
        <taxon>Mycobacterium</taxon>
    </lineage>
</organism>
<feature type="region of interest" description="Disordered" evidence="1">
    <location>
        <begin position="64"/>
        <end position="118"/>
    </location>
</feature>
<keyword evidence="3" id="KW-1185">Reference proteome</keyword>
<comment type="caution">
    <text evidence="2">The sequence shown here is derived from an EMBL/GenBank/DDBJ whole genome shotgun (WGS) entry which is preliminary data.</text>
</comment>
<accession>A0A557WYQ8</accession>
<evidence type="ECO:0000313" key="2">
    <source>
        <dbReference type="EMBL" id="TVS78413.1"/>
    </source>
</evidence>
<evidence type="ECO:0000313" key="3">
    <source>
        <dbReference type="Proteomes" id="UP000320513"/>
    </source>
</evidence>
<evidence type="ECO:0000256" key="1">
    <source>
        <dbReference type="SAM" id="MobiDB-lite"/>
    </source>
</evidence>